<dbReference type="PROSITE" id="PS50088">
    <property type="entry name" value="ANK_REPEAT"/>
    <property type="match status" value="2"/>
</dbReference>
<name>A0A6J8CX20_MYTCO</name>
<dbReference type="Proteomes" id="UP000507470">
    <property type="component" value="Unassembled WGS sequence"/>
</dbReference>
<keyword evidence="6" id="KW-1185">Reference proteome</keyword>
<dbReference type="InterPro" id="IPR002110">
    <property type="entry name" value="Ankyrin_rpt"/>
</dbReference>
<evidence type="ECO:0000256" key="2">
    <source>
        <dbReference type="ARBA" id="ARBA00023043"/>
    </source>
</evidence>
<evidence type="ECO:0000259" key="4">
    <source>
        <dbReference type="Pfam" id="PF20720"/>
    </source>
</evidence>
<accession>A0A6J8CX20</accession>
<sequence length="301" mass="34201">MFIETIGAKCVLKFIQENGCVVVTGSSGTGKSSLVRHVALRMQEIGYDILPLTNPEEIIDWYNPRMKILFVVDDFCGIYTINPMKFESWKKSDGKNQNISRNETIYKEEIDKLQTEGAHGKYCALALCVMFDNRLKEELLTKDVDKDVKKVIKNTYEACKVMKGTSRLVLRDELDSLTHTFMKKDGEKELAGLCDIHNKTTPIIQCSFKGDIDLVTWCLYHCISSVNDCRNRYESSPLYFACQEGHTDVVQMLITNKADINKSIKTGESPVYIACYLGHTEVCQMLINNNADINKCNDEEV</sequence>
<dbReference type="PROSITE" id="PS50297">
    <property type="entry name" value="ANK_REP_REGION"/>
    <property type="match status" value="2"/>
</dbReference>
<dbReference type="SUPFAM" id="SSF48403">
    <property type="entry name" value="Ankyrin repeat"/>
    <property type="match status" value="1"/>
</dbReference>
<keyword evidence="2 3" id="KW-0040">ANK repeat</keyword>
<dbReference type="OrthoDB" id="194358at2759"/>
<dbReference type="AlphaFoldDB" id="A0A6J8CX20"/>
<feature type="repeat" description="ANK" evidence="3">
    <location>
        <begin position="233"/>
        <end position="265"/>
    </location>
</feature>
<reference evidence="5 6" key="1">
    <citation type="submission" date="2020-06" db="EMBL/GenBank/DDBJ databases">
        <authorList>
            <person name="Li R."/>
            <person name="Bekaert M."/>
        </authorList>
    </citation>
    <scope>NUCLEOTIDE SEQUENCE [LARGE SCALE GENOMIC DNA]</scope>
    <source>
        <strain evidence="6">wild</strain>
    </source>
</reference>
<evidence type="ECO:0000256" key="3">
    <source>
        <dbReference type="PROSITE-ProRule" id="PRU00023"/>
    </source>
</evidence>
<evidence type="ECO:0000313" key="5">
    <source>
        <dbReference type="EMBL" id="CAC5399442.1"/>
    </source>
</evidence>
<dbReference type="InterPro" id="IPR049050">
    <property type="entry name" value="nSTAND3"/>
</dbReference>
<dbReference type="PANTHER" id="PTHR24173">
    <property type="entry name" value="ANKYRIN REPEAT CONTAINING"/>
    <property type="match status" value="1"/>
</dbReference>
<dbReference type="Pfam" id="PF20720">
    <property type="entry name" value="nSTAND3"/>
    <property type="match status" value="1"/>
</dbReference>
<dbReference type="EMBL" id="CACVKT020006030">
    <property type="protein sequence ID" value="CAC5399442.1"/>
    <property type="molecule type" value="Genomic_DNA"/>
</dbReference>
<evidence type="ECO:0000313" key="6">
    <source>
        <dbReference type="Proteomes" id="UP000507470"/>
    </source>
</evidence>
<organism evidence="5 6">
    <name type="scientific">Mytilus coruscus</name>
    <name type="common">Sea mussel</name>
    <dbReference type="NCBI Taxonomy" id="42192"/>
    <lineage>
        <taxon>Eukaryota</taxon>
        <taxon>Metazoa</taxon>
        <taxon>Spiralia</taxon>
        <taxon>Lophotrochozoa</taxon>
        <taxon>Mollusca</taxon>
        <taxon>Bivalvia</taxon>
        <taxon>Autobranchia</taxon>
        <taxon>Pteriomorphia</taxon>
        <taxon>Mytilida</taxon>
        <taxon>Mytiloidea</taxon>
        <taxon>Mytilidae</taxon>
        <taxon>Mytilinae</taxon>
        <taxon>Mytilus</taxon>
    </lineage>
</organism>
<feature type="repeat" description="ANK" evidence="3">
    <location>
        <begin position="266"/>
        <end position="298"/>
    </location>
</feature>
<evidence type="ECO:0000256" key="1">
    <source>
        <dbReference type="ARBA" id="ARBA00022737"/>
    </source>
</evidence>
<feature type="domain" description="Novel STAND NTPase 3" evidence="4">
    <location>
        <begin position="2"/>
        <end position="101"/>
    </location>
</feature>
<dbReference type="InterPro" id="IPR027417">
    <property type="entry name" value="P-loop_NTPase"/>
</dbReference>
<dbReference type="SMART" id="SM00248">
    <property type="entry name" value="ANK"/>
    <property type="match status" value="3"/>
</dbReference>
<proteinExistence type="predicted"/>
<keyword evidence="1" id="KW-0677">Repeat</keyword>
<dbReference type="SUPFAM" id="SSF52540">
    <property type="entry name" value="P-loop containing nucleoside triphosphate hydrolases"/>
    <property type="match status" value="1"/>
</dbReference>
<dbReference type="InterPro" id="IPR036770">
    <property type="entry name" value="Ankyrin_rpt-contain_sf"/>
</dbReference>
<dbReference type="PANTHER" id="PTHR24173:SF74">
    <property type="entry name" value="ANKYRIN REPEAT DOMAIN-CONTAINING PROTEIN 16"/>
    <property type="match status" value="1"/>
</dbReference>
<dbReference type="Gene3D" id="1.25.40.20">
    <property type="entry name" value="Ankyrin repeat-containing domain"/>
    <property type="match status" value="1"/>
</dbReference>
<protein>
    <recommendedName>
        <fullName evidence="4">Novel STAND NTPase 3 domain-containing protein</fullName>
    </recommendedName>
</protein>
<dbReference type="Pfam" id="PF12796">
    <property type="entry name" value="Ank_2"/>
    <property type="match status" value="1"/>
</dbReference>
<gene>
    <name evidence="5" type="ORF">MCOR_33708</name>
</gene>